<dbReference type="InterPro" id="IPR013022">
    <property type="entry name" value="Xyl_isomerase-like_TIM-brl"/>
</dbReference>
<keyword evidence="1 2" id="KW-0413">Isomerase</keyword>
<proteinExistence type="inferred from homology"/>
<reference evidence="6" key="1">
    <citation type="journal article" date="2019" name="Int. J. Syst. Evol. Microbiol.">
        <title>The Global Catalogue of Microorganisms (GCM) 10K type strain sequencing project: providing services to taxonomists for standard genome sequencing and annotation.</title>
        <authorList>
            <consortium name="The Broad Institute Genomics Platform"/>
            <consortium name="The Broad Institute Genome Sequencing Center for Infectious Disease"/>
            <person name="Wu L."/>
            <person name="Ma J."/>
        </authorList>
    </citation>
    <scope>NUCLEOTIDE SEQUENCE [LARGE SCALE GENOMIC DNA]</scope>
    <source>
        <strain evidence="6">JCM 31202</strain>
    </source>
</reference>
<dbReference type="SUPFAM" id="SSF51658">
    <property type="entry name" value="Xylose isomerase-like"/>
    <property type="match status" value="1"/>
</dbReference>
<accession>A0ABW3ET59</accession>
<feature type="region of interest" description="Disordered" evidence="3">
    <location>
        <begin position="1"/>
        <end position="30"/>
    </location>
</feature>
<gene>
    <name evidence="5" type="ORF">ACFQ11_23550</name>
</gene>
<dbReference type="PANTHER" id="PTHR43489">
    <property type="entry name" value="ISOMERASE"/>
    <property type="match status" value="1"/>
</dbReference>
<sequence length="301" mass="32573">MTDRSERGERGEGPRRPVPEGAAGRRPRAARTRPRWAVNCSILFTELPLLERPAAARAAGFDAVEFWWPWPGEPVPSAADVNAFCAAIEEARVRLIGLNFYAGDMPAGERGVLSDPARATEFRESVAVLVRIAERTGVRSFNALYGQRLDGVAAAEQDRVATANLVFAAHAVAALDGTVLIEPLARGMNGAYPLETAADAMAVVRRVRAAGAANAKFLFDAFHLTVNGDDLEKVAREHAADIGHVQIADAPGRGRPGTGEIDFARLFRVLDAIGYDGRVALEYRPDGPTEKEFGWMEEQRA</sequence>
<keyword evidence="6" id="KW-1185">Reference proteome</keyword>
<protein>
    <submittedName>
        <fullName evidence="5">Hydroxypyruvate isomerase family protein</fullName>
    </submittedName>
</protein>
<comment type="similarity">
    <text evidence="2">Belongs to the hyi family.</text>
</comment>
<evidence type="ECO:0000256" key="1">
    <source>
        <dbReference type="ARBA" id="ARBA00023235"/>
    </source>
</evidence>
<dbReference type="EMBL" id="JBHTJA010000054">
    <property type="protein sequence ID" value="MFD0903387.1"/>
    <property type="molecule type" value="Genomic_DNA"/>
</dbReference>
<dbReference type="PANTHER" id="PTHR43489:SF6">
    <property type="entry name" value="HYDROXYPYRUVATE ISOMERASE-RELATED"/>
    <property type="match status" value="1"/>
</dbReference>
<feature type="domain" description="Xylose isomerase-like TIM barrel" evidence="4">
    <location>
        <begin position="54"/>
        <end position="298"/>
    </location>
</feature>
<organism evidence="5 6">
    <name type="scientific">Actinomadura sediminis</name>
    <dbReference type="NCBI Taxonomy" id="1038904"/>
    <lineage>
        <taxon>Bacteria</taxon>
        <taxon>Bacillati</taxon>
        <taxon>Actinomycetota</taxon>
        <taxon>Actinomycetes</taxon>
        <taxon>Streptosporangiales</taxon>
        <taxon>Thermomonosporaceae</taxon>
        <taxon>Actinomadura</taxon>
    </lineage>
</organism>
<evidence type="ECO:0000256" key="2">
    <source>
        <dbReference type="PIRNR" id="PIRNR006241"/>
    </source>
</evidence>
<name>A0ABW3ET59_9ACTN</name>
<evidence type="ECO:0000313" key="6">
    <source>
        <dbReference type="Proteomes" id="UP001596972"/>
    </source>
</evidence>
<dbReference type="Gene3D" id="3.20.20.150">
    <property type="entry name" value="Divalent-metal-dependent TIM barrel enzymes"/>
    <property type="match status" value="1"/>
</dbReference>
<dbReference type="Pfam" id="PF01261">
    <property type="entry name" value="AP_endonuc_2"/>
    <property type="match status" value="1"/>
</dbReference>
<dbReference type="InterPro" id="IPR036237">
    <property type="entry name" value="Xyl_isomerase-like_sf"/>
</dbReference>
<evidence type="ECO:0000259" key="4">
    <source>
        <dbReference type="Pfam" id="PF01261"/>
    </source>
</evidence>
<comment type="caution">
    <text evidence="5">The sequence shown here is derived from an EMBL/GenBank/DDBJ whole genome shotgun (WGS) entry which is preliminary data.</text>
</comment>
<dbReference type="Proteomes" id="UP001596972">
    <property type="component" value="Unassembled WGS sequence"/>
</dbReference>
<dbReference type="InterPro" id="IPR026040">
    <property type="entry name" value="HyI-like"/>
</dbReference>
<evidence type="ECO:0000313" key="5">
    <source>
        <dbReference type="EMBL" id="MFD0903387.1"/>
    </source>
</evidence>
<dbReference type="GO" id="GO:0016853">
    <property type="term" value="F:isomerase activity"/>
    <property type="evidence" value="ECO:0007669"/>
    <property type="project" value="UniProtKB-KW"/>
</dbReference>
<dbReference type="PIRSF" id="PIRSF006241">
    <property type="entry name" value="HyI"/>
    <property type="match status" value="1"/>
</dbReference>
<feature type="compositionally biased region" description="Basic and acidic residues" evidence="3">
    <location>
        <begin position="1"/>
        <end position="18"/>
    </location>
</feature>
<dbReference type="RefSeq" id="WP_378302140.1">
    <property type="nucleotide sequence ID" value="NZ_JBHTJA010000054.1"/>
</dbReference>
<dbReference type="InterPro" id="IPR050417">
    <property type="entry name" value="Sugar_Epim/Isomerase"/>
</dbReference>
<evidence type="ECO:0000256" key="3">
    <source>
        <dbReference type="SAM" id="MobiDB-lite"/>
    </source>
</evidence>